<evidence type="ECO:0000256" key="3">
    <source>
        <dbReference type="ARBA" id="ARBA00022989"/>
    </source>
</evidence>
<feature type="transmembrane region" description="Helical" evidence="5">
    <location>
        <begin position="361"/>
        <end position="383"/>
    </location>
</feature>
<dbReference type="Proteomes" id="UP001061958">
    <property type="component" value="Unassembled WGS sequence"/>
</dbReference>
<feature type="transmembrane region" description="Helical" evidence="5">
    <location>
        <begin position="570"/>
        <end position="594"/>
    </location>
</feature>
<dbReference type="EMBL" id="BQMJ01000044">
    <property type="protein sequence ID" value="GJQ13551.1"/>
    <property type="molecule type" value="Genomic_DNA"/>
</dbReference>
<keyword evidence="8" id="KW-1185">Reference proteome</keyword>
<dbReference type="OrthoDB" id="3727at2759"/>
<dbReference type="InterPro" id="IPR035906">
    <property type="entry name" value="MetI-like_sf"/>
</dbReference>
<dbReference type="CDD" id="cd06261">
    <property type="entry name" value="TM_PBP2"/>
    <property type="match status" value="2"/>
</dbReference>
<dbReference type="PANTHER" id="PTHR42744:SF1">
    <property type="entry name" value="BINDING-PROTEIN-DEPENDENT TRANSPORT SYSTEMS INNER MEMBRANE COMPONENT"/>
    <property type="match status" value="1"/>
</dbReference>
<feature type="transmembrane region" description="Helical" evidence="5">
    <location>
        <begin position="615"/>
        <end position="636"/>
    </location>
</feature>
<dbReference type="Pfam" id="PF00528">
    <property type="entry name" value="BPD_transp_1"/>
    <property type="match status" value="2"/>
</dbReference>
<dbReference type="GO" id="GO:0016020">
    <property type="term" value="C:membrane"/>
    <property type="evidence" value="ECO:0007669"/>
    <property type="project" value="UniProtKB-SubCell"/>
</dbReference>
<feature type="domain" description="ABC transmembrane type-1" evidence="6">
    <location>
        <begin position="500"/>
        <end position="691"/>
    </location>
</feature>
<protein>
    <recommendedName>
        <fullName evidence="6">ABC transmembrane type-1 domain-containing protein</fullName>
    </recommendedName>
</protein>
<organism evidence="7 8">
    <name type="scientific">Galdieria partita</name>
    <dbReference type="NCBI Taxonomy" id="83374"/>
    <lineage>
        <taxon>Eukaryota</taxon>
        <taxon>Rhodophyta</taxon>
        <taxon>Bangiophyceae</taxon>
        <taxon>Galdieriales</taxon>
        <taxon>Galdieriaceae</taxon>
        <taxon>Galdieria</taxon>
    </lineage>
</organism>
<evidence type="ECO:0000256" key="2">
    <source>
        <dbReference type="ARBA" id="ARBA00022692"/>
    </source>
</evidence>
<dbReference type="GO" id="GO:0055085">
    <property type="term" value="P:transmembrane transport"/>
    <property type="evidence" value="ECO:0007669"/>
    <property type="project" value="InterPro"/>
</dbReference>
<feature type="transmembrane region" description="Helical" evidence="5">
    <location>
        <begin position="219"/>
        <end position="244"/>
    </location>
</feature>
<dbReference type="InterPro" id="IPR000515">
    <property type="entry name" value="MetI-like"/>
</dbReference>
<comment type="caution">
    <text evidence="7">The sequence shown here is derived from an EMBL/GenBank/DDBJ whole genome shotgun (WGS) entry which is preliminary data.</text>
</comment>
<reference evidence="7" key="2">
    <citation type="submission" date="2022-01" db="EMBL/GenBank/DDBJ databases">
        <authorList>
            <person name="Hirooka S."/>
            <person name="Miyagishima S.Y."/>
        </authorList>
    </citation>
    <scope>NUCLEOTIDE SEQUENCE</scope>
    <source>
        <strain evidence="7">NBRC 102759</strain>
    </source>
</reference>
<keyword evidence="2 5" id="KW-0812">Transmembrane</keyword>
<evidence type="ECO:0000259" key="6">
    <source>
        <dbReference type="PROSITE" id="PS50928"/>
    </source>
</evidence>
<feature type="domain" description="ABC transmembrane type-1" evidence="6">
    <location>
        <begin position="185"/>
        <end position="380"/>
    </location>
</feature>
<dbReference type="AlphaFoldDB" id="A0A9C7PZQ1"/>
<evidence type="ECO:0000313" key="7">
    <source>
        <dbReference type="EMBL" id="GJQ13551.1"/>
    </source>
</evidence>
<feature type="transmembrane region" description="Helical" evidence="5">
    <location>
        <begin position="538"/>
        <end position="558"/>
    </location>
</feature>
<evidence type="ECO:0000256" key="5">
    <source>
        <dbReference type="SAM" id="Phobius"/>
    </source>
</evidence>
<evidence type="ECO:0000256" key="4">
    <source>
        <dbReference type="ARBA" id="ARBA00023136"/>
    </source>
</evidence>
<feature type="transmembrane region" description="Helical" evidence="5">
    <location>
        <begin position="497"/>
        <end position="526"/>
    </location>
</feature>
<evidence type="ECO:0000256" key="1">
    <source>
        <dbReference type="ARBA" id="ARBA00004141"/>
    </source>
</evidence>
<feature type="transmembrane region" description="Helical" evidence="5">
    <location>
        <begin position="256"/>
        <end position="279"/>
    </location>
</feature>
<keyword evidence="4 5" id="KW-0472">Membrane</keyword>
<gene>
    <name evidence="7" type="ORF">GpartN1_g5342.t1</name>
</gene>
<comment type="subcellular location">
    <subcellularLocation>
        <location evidence="1">Membrane</location>
        <topology evidence="1">Multi-pass membrane protein</topology>
    </subcellularLocation>
</comment>
<reference evidence="7" key="1">
    <citation type="journal article" date="2022" name="Proc. Natl. Acad. Sci. U.S.A.">
        <title>Life cycle and functional genomics of the unicellular red alga Galdieria for elucidating algal and plant evolution and industrial use.</title>
        <authorList>
            <person name="Hirooka S."/>
            <person name="Itabashi T."/>
            <person name="Ichinose T.M."/>
            <person name="Onuma R."/>
            <person name="Fujiwara T."/>
            <person name="Yamashita S."/>
            <person name="Jong L.W."/>
            <person name="Tomita R."/>
            <person name="Iwane A.H."/>
            <person name="Miyagishima S.Y."/>
        </authorList>
    </citation>
    <scope>NUCLEOTIDE SEQUENCE</scope>
    <source>
        <strain evidence="7">NBRC 102759</strain>
    </source>
</reference>
<dbReference type="Gene3D" id="1.10.3720.10">
    <property type="entry name" value="MetI-like"/>
    <property type="match status" value="2"/>
</dbReference>
<accession>A0A9C7PZQ1</accession>
<sequence>MQLSSKAVVFGFICSVYQSHTGCSKHSFAKRPCWDRQHRWITGRTSIHRRRCNSFGKAAKIGHSLLYVRSEADLFGHDMRANKSHRIHKPFETHSTAEDGFVLEEEEERIDEAESSGSSRLPVLLLDRPVRIDQKRKFSWNDFFLVLVLVAVVYAVVSTFSHVFAGISPSEHAISTNPKSLPWYALQSTLRIFLAYIISLLFALVYAYLAYRVEFAAQFLLLVLDILQSIPLLSFLPGVVLGIIYLFPGQRIGEEIAAILLLFTSMAWNIVFCFYQSLCGIPKDLNEAAEIFRLNPWKRFWLLELPSGATSLVWNSIISVAGGWFFLISIESFTLGNQDFRIPGLGSFLALAANEGKLRSIWFGLATIILVIVVLNYLIWWPLISWTEKFSYSYQRNAETSRSSVLNFLQRSSLLRNFHDRFFVPFWDWFVNLELKQVETKSSVSLYSIRVNLLKRKLMRMIPSLFVGAFWIFTIIGVYAASNVLRSLSFLIWKRLLIASLLTCARVVVALALSLILTVPVGVMIGRNQKLSVYLQPVVQIAASVPATALFPFLVLALTRIGGGLEIGSIVLMMLGTMWYILFNVIAGAQAIPFEFFEVDKIYGKGDRFLRWKTLILPGIFPYLITGIVTAVGGAWNASIVSEYVHFQGILVKTEGLGAIISEAAATGNYPLLLASTVVMSGLVLFTNRFIWNPLYRLAQERFRIS</sequence>
<dbReference type="PROSITE" id="PS50928">
    <property type="entry name" value="ABC_TM1"/>
    <property type="match status" value="2"/>
</dbReference>
<dbReference type="PANTHER" id="PTHR42744">
    <property type="entry name" value="BINDING-PROTEIN-DEPENDENT TRANSPORT SYSTEMS INNER MEMBRANE COMPONENT"/>
    <property type="match status" value="1"/>
</dbReference>
<feature type="transmembrane region" description="Helical" evidence="5">
    <location>
        <begin position="465"/>
        <end position="485"/>
    </location>
</feature>
<feature type="transmembrane region" description="Helical" evidence="5">
    <location>
        <begin position="672"/>
        <end position="692"/>
    </location>
</feature>
<keyword evidence="3 5" id="KW-1133">Transmembrane helix</keyword>
<dbReference type="SUPFAM" id="SSF161098">
    <property type="entry name" value="MetI-like"/>
    <property type="match status" value="2"/>
</dbReference>
<feature type="transmembrane region" description="Helical" evidence="5">
    <location>
        <begin position="143"/>
        <end position="164"/>
    </location>
</feature>
<proteinExistence type="predicted"/>
<name>A0A9C7PZQ1_9RHOD</name>
<feature type="transmembrane region" description="Helical" evidence="5">
    <location>
        <begin position="184"/>
        <end position="207"/>
    </location>
</feature>
<evidence type="ECO:0000313" key="8">
    <source>
        <dbReference type="Proteomes" id="UP001061958"/>
    </source>
</evidence>
<feature type="transmembrane region" description="Helical" evidence="5">
    <location>
        <begin position="300"/>
        <end position="327"/>
    </location>
</feature>